<comment type="similarity">
    <text evidence="2">Belongs to the transposase 11 family.</text>
</comment>
<dbReference type="InterPro" id="IPR008490">
    <property type="entry name" value="Transposase_InsH_N"/>
</dbReference>
<accession>A0A1U6ZER7</accession>
<protein>
    <submittedName>
        <fullName evidence="9">Transposase</fullName>
    </submittedName>
</protein>
<evidence type="ECO:0000256" key="6">
    <source>
        <dbReference type="SAM" id="MobiDB-lite"/>
    </source>
</evidence>
<dbReference type="InterPro" id="IPR002559">
    <property type="entry name" value="Transposase_11"/>
</dbReference>
<evidence type="ECO:0000256" key="3">
    <source>
        <dbReference type="ARBA" id="ARBA00022578"/>
    </source>
</evidence>
<dbReference type="GO" id="GO:0004803">
    <property type="term" value="F:transposase activity"/>
    <property type="evidence" value="ECO:0007669"/>
    <property type="project" value="InterPro"/>
</dbReference>
<feature type="domain" description="Transposase IS4-like" evidence="7">
    <location>
        <begin position="135"/>
        <end position="304"/>
    </location>
</feature>
<sequence length="314" mass="36297">MDQLNFLRITSQRKPLRCENFLNEMDQVIPWKALCELIAPHRPEATTGRKLKSTELMLRINCLQQWYGLSDPGVEDAIKDRLSFQRFLRLDPFTDTVPDETTILNFRHLLEEHDLQEAIFEAINEHLEDKGLLMKRGTLVDATIIAAPSSTKNKSRKRDPEMSSTKKGNQYYFGMKAHIGVDGDSSLVHSLTGTEAKRHDSTQREELLQGEEQVVGGDKGYADDQYKKACRANDVVYAISDKGKRNHPLSNSQKKRNHKLSSWRAKVEHPFQVIKCQWGFRKVRYRGLKKNTCQLYMLFGLYNLFRVRRKLLAG</sequence>
<dbReference type="Pfam" id="PF05598">
    <property type="entry name" value="DUF772"/>
    <property type="match status" value="1"/>
</dbReference>
<evidence type="ECO:0000256" key="2">
    <source>
        <dbReference type="ARBA" id="ARBA00010075"/>
    </source>
</evidence>
<dbReference type="NCBIfam" id="NF033581">
    <property type="entry name" value="transpos_IS5_4"/>
    <property type="match status" value="1"/>
</dbReference>
<keyword evidence="4" id="KW-0238">DNA-binding</keyword>
<dbReference type="PANTHER" id="PTHR35604">
    <property type="entry name" value="TRANSPOSASE INSH FOR INSERTION SEQUENCE ELEMENT IS5A-RELATED"/>
    <property type="match status" value="1"/>
</dbReference>
<evidence type="ECO:0000313" key="9">
    <source>
        <dbReference type="EMBL" id="AKQ76695.1"/>
    </source>
</evidence>
<dbReference type="Pfam" id="PF01609">
    <property type="entry name" value="DDE_Tnp_1"/>
    <property type="match status" value="1"/>
</dbReference>
<dbReference type="AlphaFoldDB" id="A0A1U6ZER7"/>
<name>A0A1U6ZER7_9GAMM</name>
<dbReference type="InterPro" id="IPR047959">
    <property type="entry name" value="Transpos_IS5"/>
</dbReference>
<keyword evidence="5" id="KW-0233">DNA recombination</keyword>
<evidence type="ECO:0000256" key="1">
    <source>
        <dbReference type="ARBA" id="ARBA00003544"/>
    </source>
</evidence>
<feature type="region of interest" description="Disordered" evidence="6">
    <location>
        <begin position="149"/>
        <end position="168"/>
    </location>
</feature>
<proteinExistence type="inferred from homology"/>
<evidence type="ECO:0000256" key="4">
    <source>
        <dbReference type="ARBA" id="ARBA00023125"/>
    </source>
</evidence>
<feature type="domain" description="Transposase InsH N-terminal" evidence="8">
    <location>
        <begin position="19"/>
        <end position="108"/>
    </location>
</feature>
<dbReference type="EMBL" id="KP890201">
    <property type="protein sequence ID" value="AKQ76695.1"/>
    <property type="molecule type" value="Genomic_DNA"/>
</dbReference>
<dbReference type="GO" id="GO:0003677">
    <property type="term" value="F:DNA binding"/>
    <property type="evidence" value="ECO:0007669"/>
    <property type="project" value="UniProtKB-KW"/>
</dbReference>
<dbReference type="GO" id="GO:0006313">
    <property type="term" value="P:DNA transposition"/>
    <property type="evidence" value="ECO:0007669"/>
    <property type="project" value="InterPro"/>
</dbReference>
<organism evidence="9">
    <name type="scientific">Candidatus Endozoicomonas cretensis</name>
    <dbReference type="NCBI Taxonomy" id="1628189"/>
    <lineage>
        <taxon>Bacteria</taxon>
        <taxon>Pseudomonadati</taxon>
        <taxon>Pseudomonadota</taxon>
        <taxon>Gammaproteobacteria</taxon>
        <taxon>Oceanospirillales</taxon>
        <taxon>Endozoicomonadaceae</taxon>
        <taxon>Endozoicomonas</taxon>
    </lineage>
</organism>
<keyword evidence="3" id="KW-0815">Transposition</keyword>
<reference evidence="9" key="1">
    <citation type="submission" date="2015-02" db="EMBL/GenBank/DDBJ databases">
        <title>Pathogens from the sea: Endozoicomonas endosymbiont causing epitheliocystis infections in mesocosm cultures of sharpsnout seabream (Diplodus puntazzo) larvae.</title>
        <authorList>
            <person name="Seth-Smith H."/>
        </authorList>
    </citation>
    <scope>NUCLEOTIDE SEQUENCE</scope>
</reference>
<evidence type="ECO:0000259" key="8">
    <source>
        <dbReference type="Pfam" id="PF05598"/>
    </source>
</evidence>
<dbReference type="PANTHER" id="PTHR35604:SF2">
    <property type="entry name" value="TRANSPOSASE INSH FOR INSERTION SEQUENCE ELEMENT IS5A-RELATED"/>
    <property type="match status" value="1"/>
</dbReference>
<comment type="function">
    <text evidence="1">Involved in the transposition of the insertion sequence IS5.</text>
</comment>
<evidence type="ECO:0000259" key="7">
    <source>
        <dbReference type="Pfam" id="PF01609"/>
    </source>
</evidence>
<evidence type="ECO:0000256" key="5">
    <source>
        <dbReference type="ARBA" id="ARBA00023172"/>
    </source>
</evidence>